<protein>
    <submittedName>
        <fullName evidence="4">Uncharacterized protein LOC111122958 isoform X2</fullName>
    </submittedName>
</protein>
<organism evidence="3 4">
    <name type="scientific">Crassostrea virginica</name>
    <name type="common">Eastern oyster</name>
    <dbReference type="NCBI Taxonomy" id="6565"/>
    <lineage>
        <taxon>Eukaryota</taxon>
        <taxon>Metazoa</taxon>
        <taxon>Spiralia</taxon>
        <taxon>Lophotrochozoa</taxon>
        <taxon>Mollusca</taxon>
        <taxon>Bivalvia</taxon>
        <taxon>Autobranchia</taxon>
        <taxon>Pteriomorphia</taxon>
        <taxon>Ostreida</taxon>
        <taxon>Ostreoidea</taxon>
        <taxon>Ostreidae</taxon>
        <taxon>Crassostrea</taxon>
    </lineage>
</organism>
<feature type="chain" id="PRO_5034646813" evidence="2">
    <location>
        <begin position="21"/>
        <end position="225"/>
    </location>
</feature>
<reference evidence="4" key="1">
    <citation type="submission" date="2025-08" db="UniProtKB">
        <authorList>
            <consortium name="RefSeq"/>
        </authorList>
    </citation>
    <scope>IDENTIFICATION</scope>
    <source>
        <tissue evidence="4">Whole sample</tissue>
    </source>
</reference>
<proteinExistence type="predicted"/>
<evidence type="ECO:0000313" key="4">
    <source>
        <dbReference type="RefSeq" id="XP_022320711.1"/>
    </source>
</evidence>
<name>A0A8B8D1Q4_CRAVI</name>
<accession>A0A8B8D1Q4</accession>
<dbReference type="AlphaFoldDB" id="A0A8B8D1Q4"/>
<keyword evidence="3" id="KW-1185">Reference proteome</keyword>
<feature type="signal peptide" evidence="2">
    <location>
        <begin position="1"/>
        <end position="20"/>
    </location>
</feature>
<dbReference type="RefSeq" id="XP_022320711.1">
    <property type="nucleotide sequence ID" value="XM_022465003.1"/>
</dbReference>
<feature type="compositionally biased region" description="Polar residues" evidence="1">
    <location>
        <begin position="204"/>
        <end position="225"/>
    </location>
</feature>
<dbReference type="OrthoDB" id="6079048at2759"/>
<evidence type="ECO:0000256" key="1">
    <source>
        <dbReference type="SAM" id="MobiDB-lite"/>
    </source>
</evidence>
<feature type="region of interest" description="Disordered" evidence="1">
    <location>
        <begin position="194"/>
        <end position="225"/>
    </location>
</feature>
<dbReference type="Proteomes" id="UP000694844">
    <property type="component" value="Chromosome 3"/>
</dbReference>
<sequence length="225" mass="25855">MDSRLLIFSLSIFIWDGGESCSYPEYIQNTTWRDNTKGRVTYGVNTMEGWAFTAFSQLISDWECFLSDNHFIVSRSSTTIKVFGAEVYAYLCQKPSLIGENAIYYYAMTDEEENAGKERVHVTAADVSEVCTVCNPKSSPTDEEFRVLLREGEEARDLVIQRNEPVRRRHCPERWLLAAIPVFYSAISPDPHPYRLPPLPSPSVNQLQSQEKSRQLKPQKQTMKR</sequence>
<dbReference type="GeneID" id="111122958"/>
<evidence type="ECO:0000313" key="3">
    <source>
        <dbReference type="Proteomes" id="UP000694844"/>
    </source>
</evidence>
<gene>
    <name evidence="4" type="primary">LOC111122958</name>
</gene>
<evidence type="ECO:0000256" key="2">
    <source>
        <dbReference type="SAM" id="SignalP"/>
    </source>
</evidence>
<keyword evidence="2" id="KW-0732">Signal</keyword>